<dbReference type="EMBL" id="CP157762">
    <property type="protein sequence ID" value="XBP90917.1"/>
    <property type="molecule type" value="Genomic_DNA"/>
</dbReference>
<feature type="domain" description="Mycothiol-dependent maleylpyruvate isomerase metal-binding" evidence="1">
    <location>
        <begin position="13"/>
        <end position="135"/>
    </location>
</feature>
<proteinExistence type="predicted"/>
<evidence type="ECO:0000313" key="2">
    <source>
        <dbReference type="EMBL" id="XBP90917.1"/>
    </source>
</evidence>
<accession>A0AAU7M065</accession>
<dbReference type="InterPro" id="IPR017520">
    <property type="entry name" value="CHP03086"/>
</dbReference>
<dbReference type="InterPro" id="IPR024344">
    <property type="entry name" value="MDMPI_metal-binding"/>
</dbReference>
<reference evidence="2" key="1">
    <citation type="submission" date="2024-01" db="EMBL/GenBank/DDBJ databases">
        <title>The genome sequence of Micromonospora mangrovi CCTCC AA 2012012.</title>
        <authorList>
            <person name="Gao J."/>
        </authorList>
    </citation>
    <scope>NUCLEOTIDE SEQUENCE</scope>
    <source>
        <strain evidence="2">CCTCC AA 2012012</strain>
    </source>
</reference>
<dbReference type="GO" id="GO:0046872">
    <property type="term" value="F:metal ion binding"/>
    <property type="evidence" value="ECO:0007669"/>
    <property type="project" value="InterPro"/>
</dbReference>
<dbReference type="AlphaFoldDB" id="A0AAU7M065"/>
<evidence type="ECO:0000259" key="1">
    <source>
        <dbReference type="Pfam" id="PF11716"/>
    </source>
</evidence>
<name>A0AAU7M065_9ACTN</name>
<dbReference type="SUPFAM" id="SSF109854">
    <property type="entry name" value="DinB/YfiT-like putative metalloenzymes"/>
    <property type="match status" value="1"/>
</dbReference>
<protein>
    <submittedName>
        <fullName evidence="2">TIGR03086 family metal-binding protein</fullName>
    </submittedName>
</protein>
<dbReference type="EMBL" id="CP159342">
    <property type="protein sequence ID" value="XCH71615.1"/>
    <property type="molecule type" value="Genomic_DNA"/>
</dbReference>
<dbReference type="NCBIfam" id="TIGR03083">
    <property type="entry name" value="maleylpyruvate isomerase family mycothiol-dependent enzyme"/>
    <property type="match status" value="1"/>
</dbReference>
<dbReference type="InterPro" id="IPR017517">
    <property type="entry name" value="Maleyloyr_isom"/>
</dbReference>
<dbReference type="InterPro" id="IPR034660">
    <property type="entry name" value="DinB/YfiT-like"/>
</dbReference>
<dbReference type="RefSeq" id="WP_350930469.1">
    <property type="nucleotide sequence ID" value="NZ_CP157762.1"/>
</dbReference>
<sequence>MHTIPDLRAADEAAVRATVALVERVRPADLGRPTPCAGWDLAALLAHLTAQHLGFAASARGDGASLDEWRVRPLGDRPAADHADAAEQVIAAFRAPGVLDRTFALPEFGEGVRVPGRQAISFHFIDYVVHGWDVARSLALPFALPAELLRAAVTVAEAIPDDDRRLAPGAAFAPRLSVPDDGEPLARILALVGRSASWPEN</sequence>
<dbReference type="Gene3D" id="1.20.120.450">
    <property type="entry name" value="dinb family like domain"/>
    <property type="match status" value="1"/>
</dbReference>
<gene>
    <name evidence="3" type="ORF">ABUL08_14640</name>
    <name evidence="2" type="ORF">VK199_14580</name>
</gene>
<reference evidence="3" key="2">
    <citation type="submission" date="2024-06" db="EMBL/GenBank/DDBJ databases">
        <title>Micromonospora mangrovi CCTCC AA 2012012 genome sequences.</title>
        <authorList>
            <person name="Gao J."/>
        </authorList>
    </citation>
    <scope>NUCLEOTIDE SEQUENCE</scope>
    <source>
        <strain evidence="3">CCTCC AA 2012012</strain>
    </source>
</reference>
<evidence type="ECO:0000313" key="3">
    <source>
        <dbReference type="EMBL" id="XCH71615.1"/>
    </source>
</evidence>
<dbReference type="NCBIfam" id="TIGR03086">
    <property type="entry name" value="TIGR03086 family metal-binding protein"/>
    <property type="match status" value="1"/>
</dbReference>
<dbReference type="Pfam" id="PF11716">
    <property type="entry name" value="MDMPI_N"/>
    <property type="match status" value="1"/>
</dbReference>
<organism evidence="2">
    <name type="scientific">Micromonospora sp. CCTCC AA 2012012</name>
    <dbReference type="NCBI Taxonomy" id="3111921"/>
    <lineage>
        <taxon>Bacteria</taxon>
        <taxon>Bacillati</taxon>
        <taxon>Actinomycetota</taxon>
        <taxon>Actinomycetes</taxon>
        <taxon>Micromonosporales</taxon>
        <taxon>Micromonosporaceae</taxon>
        <taxon>Micromonospora</taxon>
    </lineage>
</organism>